<keyword evidence="1" id="KW-0963">Cytoplasm</keyword>
<dbReference type="SUPFAM" id="SSF118352">
    <property type="entry name" value="HSP33 redox switch-like"/>
    <property type="match status" value="1"/>
</dbReference>
<evidence type="ECO:0000256" key="4">
    <source>
        <dbReference type="ARBA" id="ARBA00023186"/>
    </source>
</evidence>
<dbReference type="GO" id="GO:0042026">
    <property type="term" value="P:protein refolding"/>
    <property type="evidence" value="ECO:0007669"/>
    <property type="project" value="TreeGrafter"/>
</dbReference>
<dbReference type="PIRSF" id="PIRSF005261">
    <property type="entry name" value="Heat_shock_Hsp33"/>
    <property type="match status" value="1"/>
</dbReference>
<dbReference type="GO" id="GO:0005737">
    <property type="term" value="C:cytoplasm"/>
    <property type="evidence" value="ECO:0007669"/>
    <property type="project" value="InterPro"/>
</dbReference>
<evidence type="ECO:0000313" key="6">
    <source>
        <dbReference type="EMBL" id="AUG32681.1"/>
    </source>
</evidence>
<gene>
    <name evidence="6" type="ORF">PLO_704</name>
</gene>
<dbReference type="InterPro" id="IPR000397">
    <property type="entry name" value="Heat_shock_Hsp33"/>
</dbReference>
<dbReference type="EMBL" id="MG264610">
    <property type="protein sequence ID" value="AUG32681.1"/>
    <property type="molecule type" value="Genomic_DNA"/>
</dbReference>
<protein>
    <submittedName>
        <fullName evidence="6">Molecular chaperone Hsp33</fullName>
    </submittedName>
</protein>
<dbReference type="Gene3D" id="3.55.30.10">
    <property type="entry name" value="Hsp33 domain"/>
    <property type="match status" value="1"/>
</dbReference>
<keyword evidence="5" id="KW-0676">Redox-active center</keyword>
<evidence type="ECO:0000256" key="2">
    <source>
        <dbReference type="ARBA" id="ARBA00022833"/>
    </source>
</evidence>
<dbReference type="GO" id="GO:0051082">
    <property type="term" value="F:unfolded protein binding"/>
    <property type="evidence" value="ECO:0007669"/>
    <property type="project" value="InterPro"/>
</dbReference>
<dbReference type="InterPro" id="IPR016154">
    <property type="entry name" value="Heat_shock_Hsp33_C"/>
</dbReference>
<evidence type="ECO:0000256" key="1">
    <source>
        <dbReference type="ARBA" id="ARBA00022490"/>
    </source>
</evidence>
<name>A0A2H4ZQ97_9EUKA</name>
<dbReference type="Gene3D" id="3.90.1280.10">
    <property type="entry name" value="HSP33 redox switch-like"/>
    <property type="match status" value="1"/>
</dbReference>
<proteinExistence type="inferred from homology"/>
<dbReference type="SUPFAM" id="SSF64397">
    <property type="entry name" value="Hsp33 domain"/>
    <property type="match status" value="1"/>
</dbReference>
<dbReference type="InterPro" id="IPR016153">
    <property type="entry name" value="Heat_shock_Hsp33_N"/>
</dbReference>
<dbReference type="AlphaFoldDB" id="A0A2H4ZQ97"/>
<keyword evidence="2" id="KW-0862">Zinc</keyword>
<evidence type="ECO:0000256" key="5">
    <source>
        <dbReference type="ARBA" id="ARBA00023284"/>
    </source>
</evidence>
<dbReference type="HAMAP" id="MF_00117">
    <property type="entry name" value="HslO"/>
    <property type="match status" value="1"/>
</dbReference>
<dbReference type="NCBIfam" id="NF001033">
    <property type="entry name" value="PRK00114.1"/>
    <property type="match status" value="1"/>
</dbReference>
<keyword evidence="6" id="KW-0934">Plastid</keyword>
<dbReference type="GO" id="GO:0044183">
    <property type="term" value="F:protein folding chaperone"/>
    <property type="evidence" value="ECO:0007669"/>
    <property type="project" value="TreeGrafter"/>
</dbReference>
<dbReference type="Pfam" id="PF01430">
    <property type="entry name" value="HSP33"/>
    <property type="match status" value="1"/>
</dbReference>
<keyword evidence="4" id="KW-0143">Chaperone</keyword>
<dbReference type="CDD" id="cd00498">
    <property type="entry name" value="Hsp33"/>
    <property type="match status" value="1"/>
</dbReference>
<dbReference type="PANTHER" id="PTHR30111">
    <property type="entry name" value="33 KDA CHAPERONIN"/>
    <property type="match status" value="1"/>
</dbReference>
<evidence type="ECO:0000256" key="3">
    <source>
        <dbReference type="ARBA" id="ARBA00023157"/>
    </source>
</evidence>
<sequence>MTDQLVRATAARGGIRLVGVNSTLTCRYAKQRHNLSCLTTALLGRAMTAGLLLSSSMKVTHSRINLRINSNGLLKGLTVDAGRDGTVRGYVGNPRLELDLIQNQSGSYQFDFHNAVGIGYLNIVRDDGKGDPFSSTVELVSGSIGEDVASYLLHCEQTPSALYVGEEIDTYGVKHAGGLLIQVLPKAAEEPELVDLLDKYCRDVQNFSERLGECNGNIEDLLQNLFPTLEPKLLEEPQSINFHCPCSWRRSLRALRILKIEEIISLLDEDGFAELSCHFCGEIYRVSSNNLQKIISQLS</sequence>
<reference evidence="6" key="1">
    <citation type="submission" date="2017-10" db="EMBL/GenBank/DDBJ databases">
        <title>Paulinella longichromatophora chromatophore genome.</title>
        <authorList>
            <person name="Lhee D."/>
            <person name="Yoon H.S."/>
        </authorList>
    </citation>
    <scope>NUCLEOTIDE SEQUENCE</scope>
</reference>
<geneLocation type="plastid" evidence="6"/>
<organism evidence="6">
    <name type="scientific">Paulinella longichromatophora</name>
    <dbReference type="NCBI Taxonomy" id="1708747"/>
    <lineage>
        <taxon>Eukaryota</taxon>
        <taxon>Sar</taxon>
        <taxon>Rhizaria</taxon>
        <taxon>Cercozoa</taxon>
        <taxon>Imbricatea</taxon>
        <taxon>Silicofilosea</taxon>
        <taxon>Euglyphida</taxon>
        <taxon>Paulinellidae</taxon>
        <taxon>Paulinella</taxon>
    </lineage>
</organism>
<accession>A0A2H4ZQ97</accession>
<keyword evidence="3" id="KW-1015">Disulfide bond</keyword>
<dbReference type="PANTHER" id="PTHR30111:SF1">
    <property type="entry name" value="33 KDA CHAPERONIN"/>
    <property type="match status" value="1"/>
</dbReference>